<feature type="region of interest" description="Disordered" evidence="1">
    <location>
        <begin position="24"/>
        <end position="48"/>
    </location>
</feature>
<sequence>MTEWLDISDRFVMCQCIMPRTDFEADDEGRSQERPHGMDKSDLHKPSDFIKAQTRWNETQRFTRGSALYKNLASRILPAIEDFPGEDNALSNFGVQPSPTGQVTDELEAGGSIGQPYPGNTSAQSRSQAGRSEPGLIPTNAKIKHLEIMIPDSENS</sequence>
<dbReference type="EMBL" id="CAJVCH010417419">
    <property type="protein sequence ID" value="CAG7818310.1"/>
    <property type="molecule type" value="Genomic_DNA"/>
</dbReference>
<reference evidence="2" key="1">
    <citation type="submission" date="2021-06" db="EMBL/GenBank/DDBJ databases">
        <authorList>
            <person name="Hodson N. C."/>
            <person name="Mongue J. A."/>
            <person name="Jaron S. K."/>
        </authorList>
    </citation>
    <scope>NUCLEOTIDE SEQUENCE</scope>
</reference>
<dbReference type="Proteomes" id="UP000708208">
    <property type="component" value="Unassembled WGS sequence"/>
</dbReference>
<dbReference type="AlphaFoldDB" id="A0A8J2KNI9"/>
<feature type="compositionally biased region" description="Polar residues" evidence="1">
    <location>
        <begin position="118"/>
        <end position="130"/>
    </location>
</feature>
<feature type="compositionally biased region" description="Basic and acidic residues" evidence="1">
    <location>
        <begin position="28"/>
        <end position="48"/>
    </location>
</feature>
<organism evidence="2 3">
    <name type="scientific">Allacma fusca</name>
    <dbReference type="NCBI Taxonomy" id="39272"/>
    <lineage>
        <taxon>Eukaryota</taxon>
        <taxon>Metazoa</taxon>
        <taxon>Ecdysozoa</taxon>
        <taxon>Arthropoda</taxon>
        <taxon>Hexapoda</taxon>
        <taxon>Collembola</taxon>
        <taxon>Symphypleona</taxon>
        <taxon>Sminthuridae</taxon>
        <taxon>Allacma</taxon>
    </lineage>
</organism>
<feature type="compositionally biased region" description="Polar residues" evidence="1">
    <location>
        <begin position="89"/>
        <end position="103"/>
    </location>
</feature>
<accession>A0A8J2KNI9</accession>
<gene>
    <name evidence="2" type="ORF">AFUS01_LOCUS28823</name>
</gene>
<keyword evidence="3" id="KW-1185">Reference proteome</keyword>
<name>A0A8J2KNI9_9HEXA</name>
<proteinExistence type="predicted"/>
<protein>
    <submittedName>
        <fullName evidence="2">Uncharacterized protein</fullName>
    </submittedName>
</protein>
<evidence type="ECO:0000313" key="3">
    <source>
        <dbReference type="Proteomes" id="UP000708208"/>
    </source>
</evidence>
<evidence type="ECO:0000256" key="1">
    <source>
        <dbReference type="SAM" id="MobiDB-lite"/>
    </source>
</evidence>
<feature type="region of interest" description="Disordered" evidence="1">
    <location>
        <begin position="86"/>
        <end position="156"/>
    </location>
</feature>
<comment type="caution">
    <text evidence="2">The sequence shown here is derived from an EMBL/GenBank/DDBJ whole genome shotgun (WGS) entry which is preliminary data.</text>
</comment>
<evidence type="ECO:0000313" key="2">
    <source>
        <dbReference type="EMBL" id="CAG7818310.1"/>
    </source>
</evidence>